<gene>
    <name evidence="5" type="ORF">FAB82_26750</name>
</gene>
<dbReference type="Pfam" id="PF03764">
    <property type="entry name" value="EFG_IV"/>
    <property type="match status" value="1"/>
</dbReference>
<dbReference type="PANTHER" id="PTHR43261">
    <property type="entry name" value="TRANSLATION ELONGATION FACTOR G-RELATED"/>
    <property type="match status" value="1"/>
</dbReference>
<keyword evidence="1" id="KW-0547">Nucleotide-binding</keyword>
<dbReference type="PROSITE" id="PS51722">
    <property type="entry name" value="G_TR_2"/>
    <property type="match status" value="1"/>
</dbReference>
<dbReference type="InterPro" id="IPR000640">
    <property type="entry name" value="EFG_V-like"/>
</dbReference>
<dbReference type="PRINTS" id="PR00315">
    <property type="entry name" value="ELONGATNFCT"/>
</dbReference>
<dbReference type="InterPro" id="IPR000795">
    <property type="entry name" value="T_Tr_GTP-bd_dom"/>
</dbReference>
<dbReference type="Gene3D" id="3.40.50.300">
    <property type="entry name" value="P-loop containing nucleotide triphosphate hydrolases"/>
    <property type="match status" value="1"/>
</dbReference>
<dbReference type="RefSeq" id="WP_136537638.1">
    <property type="nucleotide sequence ID" value="NZ_STGY01000086.1"/>
</dbReference>
<dbReference type="SUPFAM" id="SSF54980">
    <property type="entry name" value="EF-G C-terminal domain-like"/>
    <property type="match status" value="2"/>
</dbReference>
<dbReference type="InterPro" id="IPR009000">
    <property type="entry name" value="Transl_B-barrel_sf"/>
</dbReference>
<evidence type="ECO:0000313" key="6">
    <source>
        <dbReference type="Proteomes" id="UP000308760"/>
    </source>
</evidence>
<dbReference type="Gene3D" id="3.30.230.10">
    <property type="match status" value="1"/>
</dbReference>
<dbReference type="InterPro" id="IPR005225">
    <property type="entry name" value="Small_GTP-bd"/>
</dbReference>
<dbReference type="Gene3D" id="3.30.70.240">
    <property type="match status" value="1"/>
</dbReference>
<dbReference type="AlphaFoldDB" id="A0A4S8PSY7"/>
<dbReference type="EMBL" id="STGY01000086">
    <property type="protein sequence ID" value="THV32905.1"/>
    <property type="molecule type" value="Genomic_DNA"/>
</dbReference>
<dbReference type="InterPro" id="IPR020568">
    <property type="entry name" value="Ribosomal_Su5_D2-typ_SF"/>
</dbReference>
<dbReference type="SUPFAM" id="SSF54211">
    <property type="entry name" value="Ribosomal protein S5 domain 2-like"/>
    <property type="match status" value="1"/>
</dbReference>
<dbReference type="Pfam" id="PF14492">
    <property type="entry name" value="EFG_III"/>
    <property type="match status" value="1"/>
</dbReference>
<evidence type="ECO:0000259" key="4">
    <source>
        <dbReference type="PROSITE" id="PS51722"/>
    </source>
</evidence>
<dbReference type="Gene3D" id="3.30.70.870">
    <property type="entry name" value="Elongation Factor G (Translational Gtpase), domain 3"/>
    <property type="match status" value="1"/>
</dbReference>
<reference evidence="6" key="1">
    <citation type="submission" date="2019-04" db="EMBL/GenBank/DDBJ databases">
        <title>Nocardioides xinjiangensis sp. nov.</title>
        <authorList>
            <person name="Liu S."/>
        </authorList>
    </citation>
    <scope>NUCLEOTIDE SEQUENCE [LARGE SCALE GENOMIC DNA]</scope>
    <source>
        <strain evidence="6">18</strain>
    </source>
</reference>
<dbReference type="CDD" id="cd04168">
    <property type="entry name" value="TetM_like"/>
    <property type="match status" value="1"/>
</dbReference>
<evidence type="ECO:0000256" key="1">
    <source>
        <dbReference type="ARBA" id="ARBA00022741"/>
    </source>
</evidence>
<feature type="domain" description="Tr-type G" evidence="4">
    <location>
        <begin position="1"/>
        <end position="250"/>
    </location>
</feature>
<dbReference type="Pfam" id="PF00679">
    <property type="entry name" value="EFG_C"/>
    <property type="match status" value="1"/>
</dbReference>
<dbReference type="OrthoDB" id="9801472at2"/>
<name>A0A4S8PSY7_9ACTN</name>
<comment type="caution">
    <text evidence="5">The sequence shown here is derived from an EMBL/GenBank/DDBJ whole genome shotgun (WGS) entry which is preliminary data.</text>
</comment>
<dbReference type="PANTHER" id="PTHR43261:SF1">
    <property type="entry name" value="RIBOSOME-RELEASING FACTOR 2, MITOCHONDRIAL"/>
    <property type="match status" value="1"/>
</dbReference>
<evidence type="ECO:0000313" key="5">
    <source>
        <dbReference type="EMBL" id="THV32905.1"/>
    </source>
</evidence>
<dbReference type="PROSITE" id="PS00301">
    <property type="entry name" value="G_TR_1"/>
    <property type="match status" value="1"/>
</dbReference>
<evidence type="ECO:0000256" key="3">
    <source>
        <dbReference type="ARBA" id="ARBA00023134"/>
    </source>
</evidence>
<dbReference type="InterPro" id="IPR041095">
    <property type="entry name" value="EFG_II"/>
</dbReference>
<keyword evidence="3" id="KW-0342">GTP-binding</keyword>
<dbReference type="GO" id="GO:0003924">
    <property type="term" value="F:GTPase activity"/>
    <property type="evidence" value="ECO:0007669"/>
    <property type="project" value="InterPro"/>
</dbReference>
<accession>A0A4S8PSY7</accession>
<keyword evidence="6" id="KW-1185">Reference proteome</keyword>
<dbReference type="NCBIfam" id="TIGR00231">
    <property type="entry name" value="small_GTP"/>
    <property type="match status" value="1"/>
</dbReference>
<dbReference type="InterPro" id="IPR035647">
    <property type="entry name" value="EFG_III/V"/>
</dbReference>
<sequence>MNFLNLGILAHVDAGKTSLTERLLFNAGIIDRVGSVDQGSTQTDSMELERRRGITIQSAVVAFALGDLTVNLIDTPGHTDFIAEVERALHVLDGAVLVVSAVEGVQAQTRVLMRTLKRLGVPTLVFVNKIDRRGAREDDLLREMAEHLTPAILPMTTVVGIGGIEAQVAPVSFDQPERFDQAIERLTAGNDDFLAAYLDASDPRGLDWQSELTAQTRRGAAHPVYFGSAVTGAGVEALTAGIRRFLPAPAREADGPPQGTVFKVEHSETGRKTAYIRLRAGTLVPRERLEVFRRSPEGTVSLDAGKVTGVEVFASGAGTTTGSAPPGSIAKASGLTDVRIGDAVGSAAELADRGLFTPPTLETVVRAVDRNDKIALAKALTSLAERDPLVDPHLDEVSGQTAVRLYGEVQKEVVASLLAEEFGIAVRFEQTRAIHIERPNQAAEALHEMGRWAPTSHALTLGLRIEPAEPGSGLVYELEVERGSLTRAMRNAVEEAVRTRLRRGPHGWEITDCRVAVTATGYLGPVKPGQFREVAVLLLDGMIEEAGTTVYAPVNRFELEFPHRSSGAVVAALIDCRAMINGQFSANGVGYIRGAMDAESVNGFESRLPSLTRGRSVFLAELDHYRPIRTNPPRRS</sequence>
<dbReference type="Pfam" id="PF00009">
    <property type="entry name" value="GTP_EFTU"/>
    <property type="match status" value="1"/>
</dbReference>
<evidence type="ECO:0000256" key="2">
    <source>
        <dbReference type="ARBA" id="ARBA00022917"/>
    </source>
</evidence>
<dbReference type="Proteomes" id="UP000308760">
    <property type="component" value="Unassembled WGS sequence"/>
</dbReference>
<protein>
    <submittedName>
        <fullName evidence="5">GTP-binding protein</fullName>
    </submittedName>
</protein>
<dbReference type="InterPro" id="IPR005517">
    <property type="entry name" value="Transl_elong_EFG/EF2_IV"/>
</dbReference>
<organism evidence="5 6">
    <name type="scientific">Glycomyces buryatensis</name>
    <dbReference type="NCBI Taxonomy" id="2570927"/>
    <lineage>
        <taxon>Bacteria</taxon>
        <taxon>Bacillati</taxon>
        <taxon>Actinomycetota</taxon>
        <taxon>Actinomycetes</taxon>
        <taxon>Glycomycetales</taxon>
        <taxon>Glycomycetaceae</taxon>
        <taxon>Glycomyces</taxon>
    </lineage>
</organism>
<dbReference type="SUPFAM" id="SSF50447">
    <property type="entry name" value="Translation proteins"/>
    <property type="match status" value="1"/>
</dbReference>
<proteinExistence type="predicted"/>
<dbReference type="Gene3D" id="2.40.30.10">
    <property type="entry name" value="Translation factors"/>
    <property type="match status" value="1"/>
</dbReference>
<dbReference type="GO" id="GO:0005525">
    <property type="term" value="F:GTP binding"/>
    <property type="evidence" value="ECO:0007669"/>
    <property type="project" value="UniProtKB-KW"/>
</dbReference>
<dbReference type="SUPFAM" id="SSF52540">
    <property type="entry name" value="P-loop containing nucleoside triphosphate hydrolases"/>
    <property type="match status" value="1"/>
</dbReference>
<dbReference type="GO" id="GO:0006412">
    <property type="term" value="P:translation"/>
    <property type="evidence" value="ECO:0007669"/>
    <property type="project" value="UniProtKB-KW"/>
</dbReference>
<reference evidence="5 6" key="2">
    <citation type="submission" date="2019-05" db="EMBL/GenBank/DDBJ databases">
        <title>Glycomyces buryatensis sp. nov.</title>
        <authorList>
            <person name="Nikitina E."/>
        </authorList>
    </citation>
    <scope>NUCLEOTIDE SEQUENCE [LARGE SCALE GENOMIC DNA]</scope>
    <source>
        <strain evidence="5 6">18</strain>
    </source>
</reference>
<dbReference type="InterPro" id="IPR027417">
    <property type="entry name" value="P-loop_NTPase"/>
</dbReference>
<dbReference type="PRINTS" id="PR01037">
    <property type="entry name" value="TCRTETOQM"/>
</dbReference>
<dbReference type="GO" id="GO:0032790">
    <property type="term" value="P:ribosome disassembly"/>
    <property type="evidence" value="ECO:0007669"/>
    <property type="project" value="TreeGrafter"/>
</dbReference>
<dbReference type="InterPro" id="IPR031157">
    <property type="entry name" value="G_TR_CS"/>
</dbReference>
<keyword evidence="2" id="KW-0648">Protein biosynthesis</keyword>
<dbReference type="InterPro" id="IPR014721">
    <property type="entry name" value="Ribsml_uS5_D2-typ_fold_subgr"/>
</dbReference>